<dbReference type="Gene3D" id="3.20.20.210">
    <property type="match status" value="1"/>
</dbReference>
<gene>
    <name evidence="2" type="ORF">OXPF_24460</name>
</gene>
<reference evidence="2 3" key="1">
    <citation type="submission" date="2015-09" db="EMBL/GenBank/DDBJ databases">
        <title>Genome sequence of Oxobacter pfennigii DSM 3222.</title>
        <authorList>
            <person name="Poehlein A."/>
            <person name="Bengelsdorf F.R."/>
            <person name="Schiel-Bengelsdorf B."/>
            <person name="Duerre P."/>
            <person name="Daniel R."/>
        </authorList>
    </citation>
    <scope>NUCLEOTIDE SEQUENCE [LARGE SCALE GENOMIC DNA]</scope>
    <source>
        <strain evidence="2 3">DSM 3222</strain>
    </source>
</reference>
<evidence type="ECO:0000313" key="3">
    <source>
        <dbReference type="Proteomes" id="UP000050326"/>
    </source>
</evidence>
<dbReference type="GO" id="GO:0006779">
    <property type="term" value="P:porphyrin-containing compound biosynthetic process"/>
    <property type="evidence" value="ECO:0007669"/>
    <property type="project" value="InterPro"/>
</dbReference>
<dbReference type="RefSeq" id="WP_054875460.1">
    <property type="nucleotide sequence ID" value="NZ_LKET01000032.1"/>
</dbReference>
<dbReference type="InterPro" id="IPR000257">
    <property type="entry name" value="Uroporphyrinogen_deCOase"/>
</dbReference>
<dbReference type="OrthoDB" id="1777561at2"/>
<dbReference type="EMBL" id="LKET01000032">
    <property type="protein sequence ID" value="KPU44278.1"/>
    <property type="molecule type" value="Genomic_DNA"/>
</dbReference>
<feature type="domain" description="Uroporphyrinogen decarboxylase (URO-D)" evidence="1">
    <location>
        <begin position="162"/>
        <end position="387"/>
    </location>
</feature>
<name>A0A0P8W9C4_9CLOT</name>
<dbReference type="STRING" id="36849.OXPF_24460"/>
<dbReference type="PATRIC" id="fig|36849.3.peg.2579"/>
<dbReference type="Proteomes" id="UP000050326">
    <property type="component" value="Unassembled WGS sequence"/>
</dbReference>
<dbReference type="InterPro" id="IPR038071">
    <property type="entry name" value="UROD/MetE-like_sf"/>
</dbReference>
<evidence type="ECO:0000259" key="1">
    <source>
        <dbReference type="Pfam" id="PF01208"/>
    </source>
</evidence>
<proteinExistence type="predicted"/>
<comment type="caution">
    <text evidence="2">The sequence shown here is derived from an EMBL/GenBank/DDBJ whole genome shotgun (WGS) entry which is preliminary data.</text>
</comment>
<protein>
    <submittedName>
        <fullName evidence="2">Uroporphyrinogen decarboxylase (URO-D)</fullName>
    </submittedName>
</protein>
<dbReference type="Pfam" id="PF01208">
    <property type="entry name" value="URO-D"/>
    <property type="match status" value="1"/>
</dbReference>
<organism evidence="2 3">
    <name type="scientific">Oxobacter pfennigii</name>
    <dbReference type="NCBI Taxonomy" id="36849"/>
    <lineage>
        <taxon>Bacteria</taxon>
        <taxon>Bacillati</taxon>
        <taxon>Bacillota</taxon>
        <taxon>Clostridia</taxon>
        <taxon>Eubacteriales</taxon>
        <taxon>Clostridiaceae</taxon>
        <taxon>Oxobacter</taxon>
    </lineage>
</organism>
<evidence type="ECO:0000313" key="2">
    <source>
        <dbReference type="EMBL" id="KPU44278.1"/>
    </source>
</evidence>
<keyword evidence="3" id="KW-1185">Reference proteome</keyword>
<dbReference type="AlphaFoldDB" id="A0A0P8W9C4"/>
<accession>A0A0P8W9C4</accession>
<dbReference type="GO" id="GO:0004853">
    <property type="term" value="F:uroporphyrinogen decarboxylase activity"/>
    <property type="evidence" value="ECO:0007669"/>
    <property type="project" value="InterPro"/>
</dbReference>
<sequence>MNCDVLDVLTETSQDKNQNFIDVYEGRIPKRIPMSVGVDGAAAIEYAGLNLILDQYSAEKMIEAIDFTNGLFDTDTLVGFSNRLPSFYKMLGAKNYQMGADGYMQHPNVYGMEPEDYDDLIKDPVKVCWEKVLPRFYDELAKPYPYNVIAITKMQSSMQSIMSKVGPAMAKLSAKYNKTTQNFMAGRTRAPFDLLADTFRSFTGVSSDIRRYPEKVLAAVEALYPLCLKLGMPKAKPSRTVLVGIALHMPTYMREKDFQKFWWPTYKRQVEEYVNAGYNVSMFCEENWMRYLDYLYELPAGCELQFEYGDPKVIKEKLGKKHIIQGLFPMSILRTGTVEDTIRTAKEYIDILAPGGNYIFGMDKSILRAKDAKIENLQALIRTVKEYGRY</sequence>
<dbReference type="SUPFAM" id="SSF51726">
    <property type="entry name" value="UROD/MetE-like"/>
    <property type="match status" value="1"/>
</dbReference>